<dbReference type="Gene3D" id="3.40.630.30">
    <property type="match status" value="1"/>
</dbReference>
<dbReference type="InterPro" id="IPR016181">
    <property type="entry name" value="Acyl_CoA_acyltransferase"/>
</dbReference>
<evidence type="ECO:0000259" key="1">
    <source>
        <dbReference type="PROSITE" id="PS51186"/>
    </source>
</evidence>
<dbReference type="PROSITE" id="PS51186">
    <property type="entry name" value="GNAT"/>
    <property type="match status" value="1"/>
</dbReference>
<protein>
    <submittedName>
        <fullName evidence="2">N-acetyltransferase</fullName>
    </submittedName>
</protein>
<feature type="domain" description="N-acetyltransferase" evidence="1">
    <location>
        <begin position="3"/>
        <end position="167"/>
    </location>
</feature>
<reference evidence="2 3" key="1">
    <citation type="submission" date="2019-02" db="EMBL/GenBank/DDBJ databases">
        <title>The draft genome of Acinetobacter halotolerans strain JCM 31009.</title>
        <authorList>
            <person name="Qin J."/>
            <person name="Feng Y."/>
            <person name="Nemec A."/>
            <person name="Zong Z."/>
        </authorList>
    </citation>
    <scope>NUCLEOTIDE SEQUENCE [LARGE SCALE GENOMIC DNA]</scope>
    <source>
        <strain evidence="2 3">JCM 31009</strain>
    </source>
</reference>
<comment type="caution">
    <text evidence="2">The sequence shown here is derived from an EMBL/GenBank/DDBJ whole genome shotgun (WGS) entry which is preliminary data.</text>
</comment>
<organism evidence="2 3">
    <name type="scientific">Acinetobacter halotolerans</name>
    <dbReference type="NCBI Taxonomy" id="1752076"/>
    <lineage>
        <taxon>Bacteria</taxon>
        <taxon>Pseudomonadati</taxon>
        <taxon>Pseudomonadota</taxon>
        <taxon>Gammaproteobacteria</taxon>
        <taxon>Moraxellales</taxon>
        <taxon>Moraxellaceae</taxon>
        <taxon>Acinetobacter</taxon>
    </lineage>
</organism>
<dbReference type="GO" id="GO:0016747">
    <property type="term" value="F:acyltransferase activity, transferring groups other than amino-acyl groups"/>
    <property type="evidence" value="ECO:0007669"/>
    <property type="project" value="InterPro"/>
</dbReference>
<name>A0A4Q6XHI9_9GAMM</name>
<dbReference type="EMBL" id="SGIM01000003">
    <property type="protein sequence ID" value="RZF54513.1"/>
    <property type="molecule type" value="Genomic_DNA"/>
</dbReference>
<sequence length="184" mass="21340">MSLNIRKVKNDDLDQLVALINIAYRSESSRSWTTEKYFIAGHRITKQQLNYELEQSLFELFVAENELGEIIACIGLTFDKTSVEIGTFAIDTTVQNLGYGREMLHFIEGYVVRYYPVITRLIMYVLDVRSELIAYYQRRGYQVTGRKESYPIEAGVGQPLVATQLIELEKVITRNIYEKSSRKF</sequence>
<proteinExistence type="predicted"/>
<evidence type="ECO:0000313" key="3">
    <source>
        <dbReference type="Proteomes" id="UP000292110"/>
    </source>
</evidence>
<keyword evidence="2" id="KW-0808">Transferase</keyword>
<dbReference type="InterPro" id="IPR000182">
    <property type="entry name" value="GNAT_dom"/>
</dbReference>
<evidence type="ECO:0000313" key="2">
    <source>
        <dbReference type="EMBL" id="RZF54513.1"/>
    </source>
</evidence>
<accession>A0A4Q6XHI9</accession>
<dbReference type="Pfam" id="PF13508">
    <property type="entry name" value="Acetyltransf_7"/>
    <property type="match status" value="1"/>
</dbReference>
<dbReference type="AlphaFoldDB" id="A0A4Q6XHI9"/>
<keyword evidence="3" id="KW-1185">Reference proteome</keyword>
<gene>
    <name evidence="2" type="ORF">EXE30_04635</name>
</gene>
<dbReference type="Proteomes" id="UP000292110">
    <property type="component" value="Unassembled WGS sequence"/>
</dbReference>
<dbReference type="SUPFAM" id="SSF55729">
    <property type="entry name" value="Acyl-CoA N-acyltransferases (Nat)"/>
    <property type="match status" value="1"/>
</dbReference>
<dbReference type="RefSeq" id="WP_130161399.1">
    <property type="nucleotide sequence ID" value="NZ_SGIM01000003.1"/>
</dbReference>